<feature type="compositionally biased region" description="Acidic residues" evidence="1">
    <location>
        <begin position="293"/>
        <end position="305"/>
    </location>
</feature>
<dbReference type="EMBL" id="KZ678134">
    <property type="protein sequence ID" value="PSN67952.1"/>
    <property type="molecule type" value="Genomic_DNA"/>
</dbReference>
<name>A0A2T2NR88_CORCC</name>
<sequence>MFKWRPDPGHDRPSFMYPEVILPKFETPDTDITIRLMRDLRAQHPPPFENNYHPEKLTFPYHPGDVWELTALREAIMKELLMIAEGDGADDVASKKGKGKGKGKVKAKGKAAKKNEVSAEHTLYHILHCWNWNFKRLQTAGPEFLIHFVGQGHEEPGSQLSDDDWDIVEMLNQVCIATQAFQLFLAQVQRKAWGTFIRTGRKELFCADRMEMRLEDVEHMGDRQVVTVPSITDVDLLDDMYFEDEDPDEKGYEEVSGEGSKTRVAYQIWKRTALIIVPDIADDNFFGHPREPADEEEVGESEGEERQETNCIYIESDRKTEKEREYIIISSDDEEVNSEEEDEVVNEQEKGYMSIESDDEEEVISGPPSTSTRSKKAVPQSYGPYPSPAKTPASTPGSSLSTRYGIRSARKSR</sequence>
<feature type="compositionally biased region" description="Polar residues" evidence="1">
    <location>
        <begin position="392"/>
        <end position="402"/>
    </location>
</feature>
<dbReference type="Proteomes" id="UP000240883">
    <property type="component" value="Unassembled WGS sequence"/>
</dbReference>
<keyword evidence="3" id="KW-1185">Reference proteome</keyword>
<gene>
    <name evidence="2" type="ORF">BS50DRAFT_572935</name>
</gene>
<organism evidence="2 3">
    <name type="scientific">Corynespora cassiicola Philippines</name>
    <dbReference type="NCBI Taxonomy" id="1448308"/>
    <lineage>
        <taxon>Eukaryota</taxon>
        <taxon>Fungi</taxon>
        <taxon>Dikarya</taxon>
        <taxon>Ascomycota</taxon>
        <taxon>Pezizomycotina</taxon>
        <taxon>Dothideomycetes</taxon>
        <taxon>Pleosporomycetidae</taxon>
        <taxon>Pleosporales</taxon>
        <taxon>Corynesporascaceae</taxon>
        <taxon>Corynespora</taxon>
    </lineage>
</organism>
<feature type="region of interest" description="Disordered" evidence="1">
    <location>
        <begin position="329"/>
        <end position="413"/>
    </location>
</feature>
<accession>A0A2T2NR88</accession>
<protein>
    <submittedName>
        <fullName evidence="2">Uncharacterized protein</fullName>
    </submittedName>
</protein>
<feature type="compositionally biased region" description="Acidic residues" evidence="1">
    <location>
        <begin position="331"/>
        <end position="346"/>
    </location>
</feature>
<dbReference type="OrthoDB" id="3798170at2759"/>
<proteinExistence type="predicted"/>
<evidence type="ECO:0000313" key="2">
    <source>
        <dbReference type="EMBL" id="PSN67952.1"/>
    </source>
</evidence>
<reference evidence="2 3" key="1">
    <citation type="journal article" date="2018" name="Front. Microbiol.">
        <title>Genome-Wide Analysis of Corynespora cassiicola Leaf Fall Disease Putative Effectors.</title>
        <authorList>
            <person name="Lopez D."/>
            <person name="Ribeiro S."/>
            <person name="Label P."/>
            <person name="Fumanal B."/>
            <person name="Venisse J.S."/>
            <person name="Kohler A."/>
            <person name="de Oliveira R.R."/>
            <person name="Labutti K."/>
            <person name="Lipzen A."/>
            <person name="Lail K."/>
            <person name="Bauer D."/>
            <person name="Ohm R.A."/>
            <person name="Barry K.W."/>
            <person name="Spatafora J."/>
            <person name="Grigoriev I.V."/>
            <person name="Martin F.M."/>
            <person name="Pujade-Renaud V."/>
        </authorList>
    </citation>
    <scope>NUCLEOTIDE SEQUENCE [LARGE SCALE GENOMIC DNA]</scope>
    <source>
        <strain evidence="2 3">Philippines</strain>
    </source>
</reference>
<evidence type="ECO:0000313" key="3">
    <source>
        <dbReference type="Proteomes" id="UP000240883"/>
    </source>
</evidence>
<evidence type="ECO:0000256" key="1">
    <source>
        <dbReference type="SAM" id="MobiDB-lite"/>
    </source>
</evidence>
<feature type="region of interest" description="Disordered" evidence="1">
    <location>
        <begin position="285"/>
        <end position="317"/>
    </location>
</feature>
<dbReference type="AlphaFoldDB" id="A0A2T2NR88"/>